<dbReference type="EMBL" id="JAATIP010000045">
    <property type="protein sequence ID" value="KAF4385130.1"/>
    <property type="molecule type" value="Genomic_DNA"/>
</dbReference>
<comment type="caution">
    <text evidence="2">The sequence shown here is derived from an EMBL/GenBank/DDBJ whole genome shotgun (WGS) entry which is preliminary data.</text>
</comment>
<dbReference type="AlphaFoldDB" id="A0A7J6GRZ7"/>
<dbReference type="Proteomes" id="UP000525078">
    <property type="component" value="Unassembled WGS sequence"/>
</dbReference>
<dbReference type="InterPro" id="IPR039057">
    <property type="entry name" value="Spo22/ZIP4"/>
</dbReference>
<keyword evidence="1" id="KW-0469">Meiosis</keyword>
<evidence type="ECO:0000313" key="3">
    <source>
        <dbReference type="Proteomes" id="UP000525078"/>
    </source>
</evidence>
<name>A0A7J6GRZ7_CANSA</name>
<evidence type="ECO:0000313" key="2">
    <source>
        <dbReference type="EMBL" id="KAF4385130.1"/>
    </source>
</evidence>
<organism evidence="2 3">
    <name type="scientific">Cannabis sativa</name>
    <name type="common">Hemp</name>
    <name type="synonym">Marijuana</name>
    <dbReference type="NCBI Taxonomy" id="3483"/>
    <lineage>
        <taxon>Eukaryota</taxon>
        <taxon>Viridiplantae</taxon>
        <taxon>Streptophyta</taxon>
        <taxon>Embryophyta</taxon>
        <taxon>Tracheophyta</taxon>
        <taxon>Spermatophyta</taxon>
        <taxon>Magnoliopsida</taxon>
        <taxon>eudicotyledons</taxon>
        <taxon>Gunneridae</taxon>
        <taxon>Pentapetalae</taxon>
        <taxon>rosids</taxon>
        <taxon>fabids</taxon>
        <taxon>Rosales</taxon>
        <taxon>Cannabaceae</taxon>
        <taxon>Cannabis</taxon>
    </lineage>
</organism>
<evidence type="ECO:0000256" key="1">
    <source>
        <dbReference type="ARBA" id="ARBA00023254"/>
    </source>
</evidence>
<proteinExistence type="predicted"/>
<gene>
    <name evidence="2" type="ORF">F8388_014263</name>
</gene>
<sequence>MNEALDLYEKGLHAARTRECMLELKELKSKTLRFISAVHLQMGEFESVIKCVKVLREGDNEDCHPSLPVLALKAWLGLRRFAEAEKELRGMVVNKGIPESVWVSSVEAYFQAAGTAVAETAKEVFLGLFISRSRRHQDPEPVDRFQRFKTSNQRSISMLGVPSEAVFNGVAPHYTGTLLDGTKLNSSHYRGFLSSLCLAKTSRSRARRSISAMLIGNYGKGWI</sequence>
<dbReference type="GO" id="GO:0090173">
    <property type="term" value="P:regulation of synaptonemal complex assembly"/>
    <property type="evidence" value="ECO:0007669"/>
    <property type="project" value="InterPro"/>
</dbReference>
<dbReference type="PANTHER" id="PTHR40375">
    <property type="entry name" value="SPORULATION-SPECIFIC PROTEIN 22"/>
    <property type="match status" value="1"/>
</dbReference>
<dbReference type="Pfam" id="PF08631">
    <property type="entry name" value="SPO22"/>
    <property type="match status" value="1"/>
</dbReference>
<protein>
    <submittedName>
        <fullName evidence="2">Uncharacterized protein</fullName>
    </submittedName>
</protein>
<dbReference type="PANTHER" id="PTHR40375:SF2">
    <property type="entry name" value="SPORULATION-SPECIFIC PROTEIN 22"/>
    <property type="match status" value="1"/>
</dbReference>
<dbReference type="GO" id="GO:0051321">
    <property type="term" value="P:meiotic cell cycle"/>
    <property type="evidence" value="ECO:0007669"/>
    <property type="project" value="UniProtKB-KW"/>
</dbReference>
<reference evidence="2 3" key="1">
    <citation type="journal article" date="2020" name="bioRxiv">
        <title>Sequence and annotation of 42 cannabis genomes reveals extensive copy number variation in cannabinoid synthesis and pathogen resistance genes.</title>
        <authorList>
            <person name="Mckernan K.J."/>
            <person name="Helbert Y."/>
            <person name="Kane L.T."/>
            <person name="Ebling H."/>
            <person name="Zhang L."/>
            <person name="Liu B."/>
            <person name="Eaton Z."/>
            <person name="Mclaughlin S."/>
            <person name="Kingan S."/>
            <person name="Baybayan P."/>
            <person name="Concepcion G."/>
            <person name="Jordan M."/>
            <person name="Riva A."/>
            <person name="Barbazuk W."/>
            <person name="Harkins T."/>
        </authorList>
    </citation>
    <scope>NUCLEOTIDE SEQUENCE [LARGE SCALE GENOMIC DNA]</scope>
    <source>
        <strain evidence="3">cv. Jamaican Lion 4</strain>
        <tissue evidence="2">Leaf</tissue>
    </source>
</reference>
<accession>A0A7J6GRZ7</accession>
<dbReference type="InterPro" id="IPR013940">
    <property type="entry name" value="Spo22/ZIP4/TEX11"/>
</dbReference>